<feature type="transmembrane region" description="Helical" evidence="1">
    <location>
        <begin position="12"/>
        <end position="33"/>
    </location>
</feature>
<keyword evidence="1" id="KW-1133">Transmembrane helix</keyword>
<keyword evidence="1" id="KW-0472">Membrane</keyword>
<evidence type="ECO:0000259" key="2">
    <source>
        <dbReference type="Pfam" id="PF09990"/>
    </source>
</evidence>
<gene>
    <name evidence="3" type="ORF">SCD90_02750</name>
</gene>
<comment type="caution">
    <text evidence="3">The sequence shown here is derived from an EMBL/GenBank/DDBJ whole genome shotgun (WGS) entry which is preliminary data.</text>
</comment>
<name>A0ABU4RJF2_9HYPH</name>
<proteinExistence type="predicted"/>
<dbReference type="RefSeq" id="WP_319843082.1">
    <property type="nucleotide sequence ID" value="NZ_JAXAFJ010000001.1"/>
</dbReference>
<keyword evidence="1" id="KW-0812">Transmembrane</keyword>
<dbReference type="PIRSF" id="PIRSF029509">
    <property type="entry name" value="UCP029509"/>
    <property type="match status" value="1"/>
</dbReference>
<feature type="transmembrane region" description="Helical" evidence="1">
    <location>
        <begin position="110"/>
        <end position="134"/>
    </location>
</feature>
<evidence type="ECO:0000256" key="1">
    <source>
        <dbReference type="SAM" id="Phobius"/>
    </source>
</evidence>
<dbReference type="Proteomes" id="UP001274321">
    <property type="component" value="Unassembled WGS sequence"/>
</dbReference>
<sequence length="149" mass="15960">MNHAYHGPSAAIAAHPLYSTFVSFPSACFIGTLMNDIAYWRTGNLQWQNFSEWLLFAGLVVGGFVLLAEIIAQFRTSRTAPGGGWLRVIGMLVVLVLAFINSLVHARDGWTAVVFDGLILSATTVAVMIVTGLVGKLSVRRASGAVHNG</sequence>
<keyword evidence="4" id="KW-1185">Reference proteome</keyword>
<dbReference type="InterPro" id="IPR016923">
    <property type="entry name" value="UCP029509"/>
</dbReference>
<feature type="domain" description="DUF2231" evidence="2">
    <location>
        <begin position="15"/>
        <end position="141"/>
    </location>
</feature>
<dbReference type="EMBL" id="JAXAFJ010000001">
    <property type="protein sequence ID" value="MDX6804974.1"/>
    <property type="molecule type" value="Genomic_DNA"/>
</dbReference>
<evidence type="ECO:0000313" key="3">
    <source>
        <dbReference type="EMBL" id="MDX6804974.1"/>
    </source>
</evidence>
<protein>
    <submittedName>
        <fullName evidence="3">DUF2231 domain-containing protein</fullName>
    </submittedName>
</protein>
<feature type="transmembrane region" description="Helical" evidence="1">
    <location>
        <begin position="84"/>
        <end position="104"/>
    </location>
</feature>
<dbReference type="Pfam" id="PF09990">
    <property type="entry name" value="DUF2231"/>
    <property type="match status" value="1"/>
</dbReference>
<reference evidence="3 4" key="1">
    <citation type="submission" date="2023-11" db="EMBL/GenBank/DDBJ databases">
        <authorList>
            <person name="Bao R."/>
        </authorList>
    </citation>
    <scope>NUCLEOTIDE SEQUENCE [LARGE SCALE GENOMIC DNA]</scope>
    <source>
        <strain evidence="3 4">PJ23</strain>
    </source>
</reference>
<evidence type="ECO:0000313" key="4">
    <source>
        <dbReference type="Proteomes" id="UP001274321"/>
    </source>
</evidence>
<dbReference type="InterPro" id="IPR019251">
    <property type="entry name" value="DUF2231_TM"/>
</dbReference>
<accession>A0ABU4RJF2</accession>
<organism evidence="3 4">
    <name type="scientific">Terrihabitans rhizophilus</name>
    <dbReference type="NCBI Taxonomy" id="3092662"/>
    <lineage>
        <taxon>Bacteria</taxon>
        <taxon>Pseudomonadati</taxon>
        <taxon>Pseudomonadota</taxon>
        <taxon>Alphaproteobacteria</taxon>
        <taxon>Hyphomicrobiales</taxon>
        <taxon>Terrihabitans</taxon>
    </lineage>
</organism>
<feature type="transmembrane region" description="Helical" evidence="1">
    <location>
        <begin position="53"/>
        <end position="72"/>
    </location>
</feature>